<accession>A0A291TB59</accession>
<dbReference type="InterPro" id="IPR016035">
    <property type="entry name" value="Acyl_Trfase/lysoPLipase"/>
</dbReference>
<dbReference type="Proteomes" id="UP000223709">
    <property type="component" value="Chromosome"/>
</dbReference>
<dbReference type="Pfam" id="PF19890">
    <property type="entry name" value="DUF6363"/>
    <property type="match status" value="1"/>
</dbReference>
<dbReference type="InterPro" id="IPR002641">
    <property type="entry name" value="PNPLA_dom"/>
</dbReference>
<dbReference type="InterPro" id="IPR045943">
    <property type="entry name" value="DUF6363"/>
</dbReference>
<evidence type="ECO:0000313" key="6">
    <source>
        <dbReference type="EMBL" id="ATL90423.1"/>
    </source>
</evidence>
<sequence length="294" mass="32499">MEEQTMKYGVIDVGGGLRGIYGAGVLDRCLEEDLRFDLCIGVSAGSANMASYLAGQHGRNKPFYDEYSFRREYMSVHNLIRKHSYLDLGYVYGTLSNAGGENPLDYAALARSPAELCVVAANAQNGEAQYFTKADLHPDDYRILMASCCIPVIDQPCVIDGVPYFDGGLADPVPLEWAFAHGCDRVALILTKPIGLVRSEARDKHLAHLLQSHYPAAAEGLRRRAWRYNTAVQRARELERQGLVCIIAPDSTEGMSTLTKNRAGLEKMYAKGKQDAEALVRWMQNTKQDESVGT</sequence>
<dbReference type="PANTHER" id="PTHR14226:SF25">
    <property type="entry name" value="PHOSPHOESTERASE"/>
    <property type="match status" value="1"/>
</dbReference>
<gene>
    <name evidence="6" type="ORF">CRH10_08995</name>
</gene>
<dbReference type="GO" id="GO:0016042">
    <property type="term" value="P:lipid catabolic process"/>
    <property type="evidence" value="ECO:0007669"/>
    <property type="project" value="UniProtKB-UniRule"/>
</dbReference>
<dbReference type="AlphaFoldDB" id="A0A291TB59"/>
<feature type="short sequence motif" description="GXSXG" evidence="4">
    <location>
        <begin position="41"/>
        <end position="45"/>
    </location>
</feature>
<dbReference type="PROSITE" id="PS51635">
    <property type="entry name" value="PNPLA"/>
    <property type="match status" value="1"/>
</dbReference>
<name>A0A291TB59_9FIRM</name>
<reference evidence="6 7" key="1">
    <citation type="submission" date="2017-10" db="EMBL/GenBank/DDBJ databases">
        <title>Complete Genome Sequence of Faecalibacterium prausnitzii isolated from the gut of healthy adult Indian.</title>
        <authorList>
            <person name="Bag S."/>
            <person name="Ghosh T.S."/>
            <person name="Das B."/>
        </authorList>
    </citation>
    <scope>NUCLEOTIDE SEQUENCE [LARGE SCALE GENOMIC DNA]</scope>
    <source>
        <strain evidence="6 7">Indica</strain>
    </source>
</reference>
<dbReference type="PANTHER" id="PTHR14226">
    <property type="entry name" value="NEUROPATHY TARGET ESTERASE/SWISS CHEESE D.MELANOGASTER"/>
    <property type="match status" value="1"/>
</dbReference>
<evidence type="ECO:0000256" key="2">
    <source>
        <dbReference type="ARBA" id="ARBA00022963"/>
    </source>
</evidence>
<protein>
    <submittedName>
        <fullName evidence="6">Patatin family protein</fullName>
    </submittedName>
</protein>
<keyword evidence="3 4" id="KW-0443">Lipid metabolism</keyword>
<evidence type="ECO:0000313" key="7">
    <source>
        <dbReference type="Proteomes" id="UP000223709"/>
    </source>
</evidence>
<feature type="active site" description="Proton acceptor" evidence="4">
    <location>
        <position position="166"/>
    </location>
</feature>
<evidence type="ECO:0000256" key="3">
    <source>
        <dbReference type="ARBA" id="ARBA00023098"/>
    </source>
</evidence>
<keyword evidence="1 4" id="KW-0378">Hydrolase</keyword>
<dbReference type="InterPro" id="IPR050301">
    <property type="entry name" value="NTE"/>
</dbReference>
<dbReference type="InterPro" id="IPR037483">
    <property type="entry name" value="YjjU-like"/>
</dbReference>
<dbReference type="GO" id="GO:0016787">
    <property type="term" value="F:hydrolase activity"/>
    <property type="evidence" value="ECO:0007669"/>
    <property type="project" value="UniProtKB-UniRule"/>
</dbReference>
<keyword evidence="2 4" id="KW-0442">Lipid degradation</keyword>
<evidence type="ECO:0000256" key="4">
    <source>
        <dbReference type="PROSITE-ProRule" id="PRU01161"/>
    </source>
</evidence>
<feature type="short sequence motif" description="DGA/G" evidence="4">
    <location>
        <begin position="166"/>
        <end position="168"/>
    </location>
</feature>
<feature type="active site" description="Nucleophile" evidence="4">
    <location>
        <position position="43"/>
    </location>
</feature>
<evidence type="ECO:0000259" key="5">
    <source>
        <dbReference type="PROSITE" id="PS51635"/>
    </source>
</evidence>
<dbReference type="EMBL" id="CP023819">
    <property type="protein sequence ID" value="ATL90423.1"/>
    <property type="molecule type" value="Genomic_DNA"/>
</dbReference>
<dbReference type="CDD" id="cd07208">
    <property type="entry name" value="Pat_hypo_Ecoli_yjju_like"/>
    <property type="match status" value="1"/>
</dbReference>
<dbReference type="SUPFAM" id="SSF52151">
    <property type="entry name" value="FabD/lysophospholipase-like"/>
    <property type="match status" value="1"/>
</dbReference>
<dbReference type="Gene3D" id="3.40.1090.10">
    <property type="entry name" value="Cytosolic phospholipase A2 catalytic domain"/>
    <property type="match status" value="2"/>
</dbReference>
<dbReference type="Pfam" id="PF01734">
    <property type="entry name" value="Patatin"/>
    <property type="match status" value="1"/>
</dbReference>
<feature type="short sequence motif" description="GXGXXG" evidence="4">
    <location>
        <begin position="14"/>
        <end position="19"/>
    </location>
</feature>
<evidence type="ECO:0000256" key="1">
    <source>
        <dbReference type="ARBA" id="ARBA00022801"/>
    </source>
</evidence>
<feature type="domain" description="PNPLA" evidence="5">
    <location>
        <begin position="10"/>
        <end position="179"/>
    </location>
</feature>
<proteinExistence type="predicted"/>
<organism evidence="6 7">
    <name type="scientific">Faecalibacterium prausnitzii</name>
    <dbReference type="NCBI Taxonomy" id="853"/>
    <lineage>
        <taxon>Bacteria</taxon>
        <taxon>Bacillati</taxon>
        <taxon>Bacillota</taxon>
        <taxon>Clostridia</taxon>
        <taxon>Eubacteriales</taxon>
        <taxon>Oscillospiraceae</taxon>
        <taxon>Faecalibacterium</taxon>
    </lineage>
</organism>